<keyword evidence="1" id="KW-0472">Membrane</keyword>
<sequence length="293" mass="32189">MSQLSKVWLVRQAIRGHEQVWMVYVLAAGFLLFGAAAIGLSLIGRRTKVEADRETNHLFLGVGIFAAGFGLLMALMMLNVDWLGETLQGAGFNRFLLVLVVVFGLVEPTAYAAWVILANGGARPGFAVRSLMIWTNVALPFIMILTWAAKPPKGSVLAQTFWGFWGFLVIMLYSGILNYFTLRWLGRGGSKRLMQSARALGPSSSLFWHFATAATCFFIMAELAAFAWLNHAPLPAHQPARAIVGLTEVLLLLFGLPIGLMIAAQHLTDWLHHLCGLDRLSAAEQAKLNHTNE</sequence>
<evidence type="ECO:0000256" key="1">
    <source>
        <dbReference type="SAM" id="Phobius"/>
    </source>
</evidence>
<dbReference type="Proteomes" id="UP000051804">
    <property type="component" value="Unassembled WGS sequence"/>
</dbReference>
<keyword evidence="1" id="KW-1133">Transmembrane helix</keyword>
<dbReference type="PATRIC" id="fig|1291734.4.peg.1514"/>
<feature type="transmembrane region" description="Helical" evidence="1">
    <location>
        <begin position="95"/>
        <end position="119"/>
    </location>
</feature>
<accession>A0A0R1JTF7</accession>
<feature type="transmembrane region" description="Helical" evidence="1">
    <location>
        <begin position="20"/>
        <end position="43"/>
    </location>
</feature>
<feature type="transmembrane region" description="Helical" evidence="1">
    <location>
        <begin position="241"/>
        <end position="264"/>
    </location>
</feature>
<dbReference type="AlphaFoldDB" id="A0A0R1JTF7"/>
<protein>
    <submittedName>
        <fullName evidence="2">Uncharacterized protein</fullName>
    </submittedName>
</protein>
<feature type="transmembrane region" description="Helical" evidence="1">
    <location>
        <begin position="206"/>
        <end position="229"/>
    </location>
</feature>
<reference evidence="2 3" key="1">
    <citation type="journal article" date="2015" name="Genome Announc.">
        <title>Expanding the biotechnology potential of lactobacilli through comparative genomics of 213 strains and associated genera.</title>
        <authorList>
            <person name="Sun Z."/>
            <person name="Harris H.M."/>
            <person name="McCann A."/>
            <person name="Guo C."/>
            <person name="Argimon S."/>
            <person name="Zhang W."/>
            <person name="Yang X."/>
            <person name="Jeffery I.B."/>
            <person name="Cooney J.C."/>
            <person name="Kagawa T.F."/>
            <person name="Liu W."/>
            <person name="Song Y."/>
            <person name="Salvetti E."/>
            <person name="Wrobel A."/>
            <person name="Rasinkangas P."/>
            <person name="Parkhill J."/>
            <person name="Rea M.C."/>
            <person name="O'Sullivan O."/>
            <person name="Ritari J."/>
            <person name="Douillard F.P."/>
            <person name="Paul Ross R."/>
            <person name="Yang R."/>
            <person name="Briner A.E."/>
            <person name="Felis G.E."/>
            <person name="de Vos W.M."/>
            <person name="Barrangou R."/>
            <person name="Klaenhammer T.R."/>
            <person name="Caufield P.W."/>
            <person name="Cui Y."/>
            <person name="Zhang H."/>
            <person name="O'Toole P.W."/>
        </authorList>
    </citation>
    <scope>NUCLEOTIDE SEQUENCE [LARGE SCALE GENOMIC DNA]</scope>
    <source>
        <strain evidence="2 3">JCM 17158</strain>
    </source>
</reference>
<dbReference type="EMBL" id="AZDJ01000022">
    <property type="protein sequence ID" value="KRK72499.1"/>
    <property type="molecule type" value="Genomic_DNA"/>
</dbReference>
<dbReference type="STRING" id="1291734.FD02_GL001471"/>
<proteinExistence type="predicted"/>
<comment type="caution">
    <text evidence="2">The sequence shown here is derived from an EMBL/GenBank/DDBJ whole genome shotgun (WGS) entry which is preliminary data.</text>
</comment>
<feature type="transmembrane region" description="Helical" evidence="1">
    <location>
        <begin position="55"/>
        <end position="75"/>
    </location>
</feature>
<organism evidence="2 3">
    <name type="scientific">Lacticaseibacillus nasuensis JCM 17158</name>
    <dbReference type="NCBI Taxonomy" id="1291734"/>
    <lineage>
        <taxon>Bacteria</taxon>
        <taxon>Bacillati</taxon>
        <taxon>Bacillota</taxon>
        <taxon>Bacilli</taxon>
        <taxon>Lactobacillales</taxon>
        <taxon>Lactobacillaceae</taxon>
        <taxon>Lacticaseibacillus</taxon>
    </lineage>
</organism>
<keyword evidence="1" id="KW-0812">Transmembrane</keyword>
<feature type="transmembrane region" description="Helical" evidence="1">
    <location>
        <begin position="161"/>
        <end position="185"/>
    </location>
</feature>
<keyword evidence="3" id="KW-1185">Reference proteome</keyword>
<feature type="transmembrane region" description="Helical" evidence="1">
    <location>
        <begin position="131"/>
        <end position="149"/>
    </location>
</feature>
<gene>
    <name evidence="2" type="ORF">FD02_GL001471</name>
</gene>
<name>A0A0R1JTF7_9LACO</name>
<evidence type="ECO:0000313" key="3">
    <source>
        <dbReference type="Proteomes" id="UP000051804"/>
    </source>
</evidence>
<evidence type="ECO:0000313" key="2">
    <source>
        <dbReference type="EMBL" id="KRK72499.1"/>
    </source>
</evidence>